<keyword evidence="5" id="KW-0804">Transcription</keyword>
<evidence type="ECO:0000256" key="1">
    <source>
        <dbReference type="ARBA" id="ARBA00004167"/>
    </source>
</evidence>
<feature type="compositionally biased region" description="Low complexity" evidence="8">
    <location>
        <begin position="80"/>
        <end position="92"/>
    </location>
</feature>
<dbReference type="InterPro" id="IPR004827">
    <property type="entry name" value="bZIP"/>
</dbReference>
<evidence type="ECO:0000256" key="5">
    <source>
        <dbReference type="ARBA" id="ARBA00023163"/>
    </source>
</evidence>
<comment type="similarity">
    <text evidence="2">Belongs to the bZIP family. ATF subfamily.</text>
</comment>
<comment type="subcellular location">
    <subcellularLocation>
        <location evidence="1">Membrane</location>
        <topology evidence="1">Single-pass membrane protein</topology>
    </subcellularLocation>
</comment>
<dbReference type="PROSITE" id="PS00036">
    <property type="entry name" value="BZIP_BASIC"/>
    <property type="match status" value="1"/>
</dbReference>
<dbReference type="Pfam" id="PF00170">
    <property type="entry name" value="bZIP_1"/>
    <property type="match status" value="1"/>
</dbReference>
<dbReference type="PANTHER" id="PTHR46164:SF3">
    <property type="entry name" value="ATF6, ISOFORM C"/>
    <property type="match status" value="1"/>
</dbReference>
<dbReference type="CDD" id="cd14700">
    <property type="entry name" value="bZIP_ATF6"/>
    <property type="match status" value="1"/>
</dbReference>
<dbReference type="PANTHER" id="PTHR46164">
    <property type="entry name" value="ATF6, ISOFORM C"/>
    <property type="match status" value="1"/>
</dbReference>
<dbReference type="InterPro" id="IPR046347">
    <property type="entry name" value="bZIP_sf"/>
</dbReference>
<keyword evidence="6" id="KW-0539">Nucleus</keyword>
<gene>
    <name evidence="10" type="ORF">JYU34_010891</name>
</gene>
<dbReference type="EMBL" id="JAHIBW010000015">
    <property type="protein sequence ID" value="KAG7303971.1"/>
    <property type="molecule type" value="Genomic_DNA"/>
</dbReference>
<evidence type="ECO:0000259" key="9">
    <source>
        <dbReference type="PROSITE" id="PS50217"/>
    </source>
</evidence>
<dbReference type="PROSITE" id="PS50217">
    <property type="entry name" value="BZIP"/>
    <property type="match status" value="1"/>
</dbReference>
<evidence type="ECO:0000313" key="10">
    <source>
        <dbReference type="EMBL" id="KAG7303971.1"/>
    </source>
</evidence>
<keyword evidence="7" id="KW-0175">Coiled coil</keyword>
<evidence type="ECO:0000256" key="3">
    <source>
        <dbReference type="ARBA" id="ARBA00023015"/>
    </source>
</evidence>
<evidence type="ECO:0000256" key="2">
    <source>
        <dbReference type="ARBA" id="ARBA00009050"/>
    </source>
</evidence>
<accession>A0ABQ7QFI6</accession>
<proteinExistence type="inferred from homology"/>
<keyword evidence="3" id="KW-0805">Transcription regulation</keyword>
<evidence type="ECO:0000256" key="8">
    <source>
        <dbReference type="SAM" id="MobiDB-lite"/>
    </source>
</evidence>
<evidence type="ECO:0000313" key="11">
    <source>
        <dbReference type="Proteomes" id="UP000823941"/>
    </source>
</evidence>
<feature type="domain" description="BZIP" evidence="9">
    <location>
        <begin position="319"/>
        <end position="373"/>
    </location>
</feature>
<evidence type="ECO:0000256" key="7">
    <source>
        <dbReference type="SAM" id="Coils"/>
    </source>
</evidence>
<dbReference type="InterPro" id="IPR051882">
    <property type="entry name" value="ATF_bZIP_TF"/>
</dbReference>
<feature type="region of interest" description="Disordered" evidence="8">
    <location>
        <begin position="59"/>
        <end position="97"/>
    </location>
</feature>
<dbReference type="Gene3D" id="1.20.5.170">
    <property type="match status" value="1"/>
</dbReference>
<protein>
    <recommendedName>
        <fullName evidence="9">BZIP domain-containing protein</fullName>
    </recommendedName>
</protein>
<dbReference type="SUPFAM" id="SSF57959">
    <property type="entry name" value="Leucine zipper domain"/>
    <property type="match status" value="1"/>
</dbReference>
<feature type="coiled-coil region" evidence="7">
    <location>
        <begin position="337"/>
        <end position="371"/>
    </location>
</feature>
<feature type="compositionally biased region" description="Low complexity" evidence="8">
    <location>
        <begin position="59"/>
        <end position="72"/>
    </location>
</feature>
<keyword evidence="4" id="KW-0238">DNA-binding</keyword>
<evidence type="ECO:0000256" key="4">
    <source>
        <dbReference type="ARBA" id="ARBA00023125"/>
    </source>
</evidence>
<keyword evidence="11" id="KW-1185">Reference proteome</keyword>
<organism evidence="10 11">
    <name type="scientific">Plutella xylostella</name>
    <name type="common">Diamondback moth</name>
    <name type="synonym">Plutella maculipennis</name>
    <dbReference type="NCBI Taxonomy" id="51655"/>
    <lineage>
        <taxon>Eukaryota</taxon>
        <taxon>Metazoa</taxon>
        <taxon>Ecdysozoa</taxon>
        <taxon>Arthropoda</taxon>
        <taxon>Hexapoda</taxon>
        <taxon>Insecta</taxon>
        <taxon>Pterygota</taxon>
        <taxon>Neoptera</taxon>
        <taxon>Endopterygota</taxon>
        <taxon>Lepidoptera</taxon>
        <taxon>Glossata</taxon>
        <taxon>Ditrysia</taxon>
        <taxon>Yponomeutoidea</taxon>
        <taxon>Plutellidae</taxon>
        <taxon>Plutella</taxon>
    </lineage>
</organism>
<sequence length="686" mass="76968">MEEEIFLENKDFLYGDNILDELSKEYQWSSLLDAADASPSEILADAAPVLVPPVSPVLSIKSSPTESSSSDSGSEDDTKNSSTNSERQSSQSPVEWINDEPQIKLNLEDIEKFILKNDAVNYKILSNNKPLTNVWPSERKGPVVAIENGVIKIEGMNIEDYNDTLISDDCVDTSNLINRKDEQVQNAFFRVINENYTSNGCVPNLKTRSERSNGAQTKPNILKKATVLKSGTERIVLSQNQNANLPKIAISPLPLSNKTEIKLHSPPVANTLVISPKSVLPQSNSVNVPVVQNNVISHDDGSQSPPYDLSHLTETEIKAFKKQQRMIKNRESACQSRQKKKEYVTALEQQLLEAQQEVARLRLENKLLRDQLDTGGRNDDRPTNASTFLPDCTNTTFSVNPPGINKTESIRIAGELNRWIGGGKTLNWTYDSPRRRPVLGDEKINDDIIEVYKSLYNKLHLDTNIIDYLTSPRHGKSIRGKSRLRRLRRQKDIDLDYETVYPKPMPKSVDFDIDFGEWSSLLQALHRRDDTFYIVGVGQGEHLLLPAVSHNDTRPPKMALILPAKTGNDSMARDHVTLMQIDCSVVNTTLVQLKSDALPESLRKTTNKPQKEVRDIHNKTRKVTTLSNMSQNISNFSMDESQTRKVGPVEETHFAKYLYSKSDNVNGDTAKHVQKSLTKNKVGGAQ</sequence>
<evidence type="ECO:0000256" key="6">
    <source>
        <dbReference type="ARBA" id="ARBA00023242"/>
    </source>
</evidence>
<reference evidence="10 11" key="1">
    <citation type="submission" date="2021-06" db="EMBL/GenBank/DDBJ databases">
        <title>A haploid diamondback moth (Plutella xylostella L.) genome assembly resolves 31 chromosomes and identifies a diamide resistance mutation.</title>
        <authorList>
            <person name="Ward C.M."/>
            <person name="Perry K.D."/>
            <person name="Baker G."/>
            <person name="Powis K."/>
            <person name="Heckel D.G."/>
            <person name="Baxter S.W."/>
        </authorList>
    </citation>
    <scope>NUCLEOTIDE SEQUENCE [LARGE SCALE GENOMIC DNA]</scope>
    <source>
        <strain evidence="10 11">LV</strain>
        <tissue evidence="10">Single pupa</tissue>
    </source>
</reference>
<dbReference type="SMART" id="SM00338">
    <property type="entry name" value="BRLZ"/>
    <property type="match status" value="1"/>
</dbReference>
<comment type="caution">
    <text evidence="10">The sequence shown here is derived from an EMBL/GenBank/DDBJ whole genome shotgun (WGS) entry which is preliminary data.</text>
</comment>
<dbReference type="Proteomes" id="UP000823941">
    <property type="component" value="Chromosome 15"/>
</dbReference>
<name>A0ABQ7QFI6_PLUXY</name>